<name>R0LNM8_ANAPL</name>
<organism evidence="1 2">
    <name type="scientific">Anas platyrhynchos</name>
    <name type="common">Mallard</name>
    <name type="synonym">Anas boschas</name>
    <dbReference type="NCBI Taxonomy" id="8839"/>
    <lineage>
        <taxon>Eukaryota</taxon>
        <taxon>Metazoa</taxon>
        <taxon>Chordata</taxon>
        <taxon>Craniata</taxon>
        <taxon>Vertebrata</taxon>
        <taxon>Euteleostomi</taxon>
        <taxon>Archelosauria</taxon>
        <taxon>Archosauria</taxon>
        <taxon>Dinosauria</taxon>
        <taxon>Saurischia</taxon>
        <taxon>Theropoda</taxon>
        <taxon>Coelurosauria</taxon>
        <taxon>Aves</taxon>
        <taxon>Neognathae</taxon>
        <taxon>Galloanserae</taxon>
        <taxon>Anseriformes</taxon>
        <taxon>Anatidae</taxon>
        <taxon>Anatinae</taxon>
        <taxon>Anas</taxon>
    </lineage>
</organism>
<reference evidence="2" key="1">
    <citation type="journal article" date="2013" name="Nat. Genet.">
        <title>The duck genome and transcriptome provide insight into an avian influenza virus reservoir species.</title>
        <authorList>
            <person name="Huang Y."/>
            <person name="Li Y."/>
            <person name="Burt D.W."/>
            <person name="Chen H."/>
            <person name="Zhang Y."/>
            <person name="Qian W."/>
            <person name="Kim H."/>
            <person name="Gan S."/>
            <person name="Zhao Y."/>
            <person name="Li J."/>
            <person name="Yi K."/>
            <person name="Feng H."/>
            <person name="Zhu P."/>
            <person name="Li B."/>
            <person name="Liu Q."/>
            <person name="Fairley S."/>
            <person name="Magor K.E."/>
            <person name="Du Z."/>
            <person name="Hu X."/>
            <person name="Goodman L."/>
            <person name="Tafer H."/>
            <person name="Vignal A."/>
            <person name="Lee T."/>
            <person name="Kim K.W."/>
            <person name="Sheng Z."/>
            <person name="An Y."/>
            <person name="Searle S."/>
            <person name="Herrero J."/>
            <person name="Groenen M.A."/>
            <person name="Crooijmans R.P."/>
            <person name="Faraut T."/>
            <person name="Cai Q."/>
            <person name="Webster R.G."/>
            <person name="Aldridge J.R."/>
            <person name="Warren W.C."/>
            <person name="Bartschat S."/>
            <person name="Kehr S."/>
            <person name="Marz M."/>
            <person name="Stadler P.F."/>
            <person name="Smith J."/>
            <person name="Kraus R.H."/>
            <person name="Zhao Y."/>
            <person name="Ren L."/>
            <person name="Fei J."/>
            <person name="Morisson M."/>
            <person name="Kaiser P."/>
            <person name="Griffin D.K."/>
            <person name="Rao M."/>
            <person name="Pitel F."/>
            <person name="Wang J."/>
            <person name="Li N."/>
        </authorList>
    </citation>
    <scope>NUCLEOTIDE SEQUENCE [LARGE SCALE GENOMIC DNA]</scope>
</reference>
<dbReference type="Proteomes" id="UP000296049">
    <property type="component" value="Unassembled WGS sequence"/>
</dbReference>
<dbReference type="AlphaFoldDB" id="R0LNM8"/>
<proteinExistence type="predicted"/>
<protein>
    <submittedName>
        <fullName evidence="1">Uncharacterized protein</fullName>
    </submittedName>
</protein>
<keyword evidence="2" id="KW-1185">Reference proteome</keyword>
<sequence length="123" mass="13275">MRANILALDTLKPSAWSAVFAMSALRIGNGFSLTTQLTSSFTAEVSPSYLKMFCRRGETARANMYGSNICRPQVFGAECGGWISVSVCSGSQHGVFLDAAADLKAFWLASCYNSRAASRTAEW</sequence>
<evidence type="ECO:0000313" key="2">
    <source>
        <dbReference type="Proteomes" id="UP000296049"/>
    </source>
</evidence>
<evidence type="ECO:0000313" key="1">
    <source>
        <dbReference type="EMBL" id="EOB07319.1"/>
    </source>
</evidence>
<accession>R0LNM8</accession>
<gene>
    <name evidence="1" type="ORF">Anapl_07655</name>
</gene>
<dbReference type="EMBL" id="KB742539">
    <property type="protein sequence ID" value="EOB07319.1"/>
    <property type="molecule type" value="Genomic_DNA"/>
</dbReference>